<sequence length="51" mass="5774">MSVLYFVLLAHLAISPVLSGAPSYVNDRWVTDLKNPEYFDAEDDNNNNDDD</sequence>
<feature type="chain" id="PRO_5008366374" evidence="1">
    <location>
        <begin position="20"/>
        <end position="51"/>
    </location>
</feature>
<keyword evidence="1" id="KW-0732">Signal</keyword>
<accession>A0A1A8B5N0</accession>
<dbReference type="AlphaFoldDB" id="A0A1A8B5N0"/>
<gene>
    <name evidence="2" type="primary">OLA.20944</name>
</gene>
<organism evidence="2">
    <name type="scientific">Nothobranchius furzeri</name>
    <name type="common">Turquoise killifish</name>
    <dbReference type="NCBI Taxonomy" id="105023"/>
    <lineage>
        <taxon>Eukaryota</taxon>
        <taxon>Metazoa</taxon>
        <taxon>Chordata</taxon>
        <taxon>Craniata</taxon>
        <taxon>Vertebrata</taxon>
        <taxon>Euteleostomi</taxon>
        <taxon>Actinopterygii</taxon>
        <taxon>Neopterygii</taxon>
        <taxon>Teleostei</taxon>
        <taxon>Neoteleostei</taxon>
        <taxon>Acanthomorphata</taxon>
        <taxon>Ovalentaria</taxon>
        <taxon>Atherinomorphae</taxon>
        <taxon>Cyprinodontiformes</taxon>
        <taxon>Nothobranchiidae</taxon>
        <taxon>Nothobranchius</taxon>
    </lineage>
</organism>
<feature type="signal peptide" evidence="1">
    <location>
        <begin position="1"/>
        <end position="19"/>
    </location>
</feature>
<name>A0A1A8B5N0_NOTFU</name>
<evidence type="ECO:0000256" key="1">
    <source>
        <dbReference type="SAM" id="SignalP"/>
    </source>
</evidence>
<evidence type="ECO:0000313" key="2">
    <source>
        <dbReference type="EMBL" id="SBP62554.1"/>
    </source>
</evidence>
<protein>
    <submittedName>
        <fullName evidence="2">Uncharacterized protein</fullName>
    </submittedName>
</protein>
<feature type="non-terminal residue" evidence="2">
    <location>
        <position position="51"/>
    </location>
</feature>
<reference evidence="2" key="1">
    <citation type="submission" date="2016-05" db="EMBL/GenBank/DDBJ databases">
        <authorList>
            <person name="Lavstsen T."/>
            <person name="Jespersen J.S."/>
        </authorList>
    </citation>
    <scope>NUCLEOTIDE SEQUENCE</scope>
    <source>
        <tissue evidence="2">Brain</tissue>
    </source>
</reference>
<dbReference type="EMBL" id="HADY01024069">
    <property type="protein sequence ID" value="SBP62554.1"/>
    <property type="molecule type" value="Transcribed_RNA"/>
</dbReference>
<reference evidence="2" key="2">
    <citation type="submission" date="2016-06" db="EMBL/GenBank/DDBJ databases">
        <title>The genome of a short-lived fish provides insights into sex chromosome evolution and the genetic control of aging.</title>
        <authorList>
            <person name="Reichwald K."/>
            <person name="Felder M."/>
            <person name="Petzold A."/>
            <person name="Koch P."/>
            <person name="Groth M."/>
            <person name="Platzer M."/>
        </authorList>
    </citation>
    <scope>NUCLEOTIDE SEQUENCE</scope>
    <source>
        <tissue evidence="2">Brain</tissue>
    </source>
</reference>
<proteinExistence type="predicted"/>